<dbReference type="InterPro" id="IPR036312">
    <property type="entry name" value="Bifun_inhib/LTP/seed_sf"/>
</dbReference>
<organism evidence="2 3">
    <name type="scientific">Macleaya cordata</name>
    <name type="common">Five-seeded plume-poppy</name>
    <name type="synonym">Bocconia cordata</name>
    <dbReference type="NCBI Taxonomy" id="56857"/>
    <lineage>
        <taxon>Eukaryota</taxon>
        <taxon>Viridiplantae</taxon>
        <taxon>Streptophyta</taxon>
        <taxon>Embryophyta</taxon>
        <taxon>Tracheophyta</taxon>
        <taxon>Spermatophyta</taxon>
        <taxon>Magnoliopsida</taxon>
        <taxon>Ranunculales</taxon>
        <taxon>Papaveraceae</taxon>
        <taxon>Papaveroideae</taxon>
        <taxon>Macleaya</taxon>
    </lineage>
</organism>
<proteinExistence type="predicted"/>
<dbReference type="EMBL" id="MVGT01001064">
    <property type="protein sequence ID" value="OVA14131.1"/>
    <property type="molecule type" value="Genomic_DNA"/>
</dbReference>
<dbReference type="STRING" id="56857.A0A200QUI9"/>
<sequence length="119" mass="12265">MGSIPKGMKAVGVVVLMWAAVLMVMVGANIECSTVTVLVATCSNFITYGAPEPTPGSPCCDALLSLNNLADSTDNRISVCRCLMGLVTTYNPNTTAITALPGFCGISLGFTIDPNTACN</sequence>
<dbReference type="GO" id="GO:0006869">
    <property type="term" value="P:lipid transport"/>
    <property type="evidence" value="ECO:0007669"/>
    <property type="project" value="InterPro"/>
</dbReference>
<reference evidence="2 3" key="1">
    <citation type="journal article" date="2017" name="Mol. Plant">
        <title>The Genome of Medicinal Plant Macleaya cordata Provides New Insights into Benzylisoquinoline Alkaloids Metabolism.</title>
        <authorList>
            <person name="Liu X."/>
            <person name="Liu Y."/>
            <person name="Huang P."/>
            <person name="Ma Y."/>
            <person name="Qing Z."/>
            <person name="Tang Q."/>
            <person name="Cao H."/>
            <person name="Cheng P."/>
            <person name="Zheng Y."/>
            <person name="Yuan Z."/>
            <person name="Zhou Y."/>
            <person name="Liu J."/>
            <person name="Tang Z."/>
            <person name="Zhuo Y."/>
            <person name="Zhang Y."/>
            <person name="Yu L."/>
            <person name="Huang J."/>
            <person name="Yang P."/>
            <person name="Peng Q."/>
            <person name="Zhang J."/>
            <person name="Jiang W."/>
            <person name="Zhang Z."/>
            <person name="Lin K."/>
            <person name="Ro D.K."/>
            <person name="Chen X."/>
            <person name="Xiong X."/>
            <person name="Shang Y."/>
            <person name="Huang S."/>
            <person name="Zeng J."/>
        </authorList>
    </citation>
    <scope>NUCLEOTIDE SEQUENCE [LARGE SCALE GENOMIC DNA]</scope>
    <source>
        <strain evidence="3">cv. BLH2017</strain>
        <tissue evidence="2">Root</tissue>
    </source>
</reference>
<dbReference type="AlphaFoldDB" id="A0A200QUI9"/>
<dbReference type="InterPro" id="IPR016140">
    <property type="entry name" value="Bifunc_inhib/LTP/seed_store"/>
</dbReference>
<comment type="caution">
    <text evidence="2">The sequence shown here is derived from an EMBL/GenBank/DDBJ whole genome shotgun (WGS) entry which is preliminary data.</text>
</comment>
<dbReference type="OMA" id="VCRCLMG"/>
<evidence type="ECO:0000259" key="1">
    <source>
        <dbReference type="Pfam" id="PF00234"/>
    </source>
</evidence>
<evidence type="ECO:0000313" key="3">
    <source>
        <dbReference type="Proteomes" id="UP000195402"/>
    </source>
</evidence>
<keyword evidence="3" id="KW-1185">Reference proteome</keyword>
<dbReference type="CDD" id="cd01960">
    <property type="entry name" value="nsLTP1"/>
    <property type="match status" value="1"/>
</dbReference>
<accession>A0A200QUI9</accession>
<dbReference type="Proteomes" id="UP000195402">
    <property type="component" value="Unassembled WGS sequence"/>
</dbReference>
<dbReference type="PRINTS" id="PR00382">
    <property type="entry name" value="LIPIDTRNSFER"/>
</dbReference>
<dbReference type="InParanoid" id="A0A200QUI9"/>
<protein>
    <submittedName>
        <fullName evidence="2">Plant lipid transfer protein/Par allergen</fullName>
    </submittedName>
</protein>
<dbReference type="SUPFAM" id="SSF47699">
    <property type="entry name" value="Bifunctional inhibitor/lipid-transfer protein/seed storage 2S albumin"/>
    <property type="match status" value="1"/>
</dbReference>
<dbReference type="InterPro" id="IPR000528">
    <property type="entry name" value="Plant_nsLTP"/>
</dbReference>
<gene>
    <name evidence="2" type="ORF">BVC80_1787g221</name>
</gene>
<dbReference type="Gene3D" id="1.10.110.10">
    <property type="entry name" value="Plant lipid-transfer and hydrophobic proteins"/>
    <property type="match status" value="1"/>
</dbReference>
<dbReference type="PANTHER" id="PTHR33076">
    <property type="entry name" value="NON-SPECIFIC LIPID-TRANSFER PROTEIN 2-RELATED"/>
    <property type="match status" value="1"/>
</dbReference>
<dbReference type="GO" id="GO:0008289">
    <property type="term" value="F:lipid binding"/>
    <property type="evidence" value="ECO:0007669"/>
    <property type="project" value="InterPro"/>
</dbReference>
<dbReference type="Pfam" id="PF00234">
    <property type="entry name" value="Tryp_alpha_amyl"/>
    <property type="match status" value="1"/>
</dbReference>
<dbReference type="OrthoDB" id="1919446at2759"/>
<feature type="domain" description="Bifunctional inhibitor/plant lipid transfer protein/seed storage helical" evidence="1">
    <location>
        <begin position="32"/>
        <end position="109"/>
    </location>
</feature>
<name>A0A200QUI9_MACCD</name>
<evidence type="ECO:0000313" key="2">
    <source>
        <dbReference type="EMBL" id="OVA14131.1"/>
    </source>
</evidence>